<evidence type="ECO:0000313" key="1">
    <source>
        <dbReference type="EMBL" id="MDT0400831.1"/>
    </source>
</evidence>
<accession>A0ABU2Q9X0</accession>
<dbReference type="RefSeq" id="WP_030214267.1">
    <property type="nucleotide sequence ID" value="NZ_JAVRFB010000002.1"/>
</dbReference>
<proteinExistence type="predicted"/>
<dbReference type="PANTHER" id="PTHR33361:SF2">
    <property type="entry name" value="DUF885 DOMAIN-CONTAINING PROTEIN"/>
    <property type="match status" value="1"/>
</dbReference>
<dbReference type="Pfam" id="PF05960">
    <property type="entry name" value="DUF885"/>
    <property type="match status" value="1"/>
</dbReference>
<gene>
    <name evidence="1" type="ORF">RM528_03060</name>
</gene>
<dbReference type="PANTHER" id="PTHR33361">
    <property type="entry name" value="GLR0591 PROTEIN"/>
    <property type="match status" value="1"/>
</dbReference>
<name>A0ABU2Q9X0_9ACTN</name>
<reference evidence="2" key="1">
    <citation type="submission" date="2023-07" db="EMBL/GenBank/DDBJ databases">
        <title>30 novel species of actinomycetes from the DSMZ collection.</title>
        <authorList>
            <person name="Nouioui I."/>
        </authorList>
    </citation>
    <scope>NUCLEOTIDE SEQUENCE [LARGE SCALE GENOMIC DNA]</scope>
    <source>
        <strain evidence="2">DSM 41635</strain>
    </source>
</reference>
<evidence type="ECO:0000313" key="2">
    <source>
        <dbReference type="Proteomes" id="UP001180503"/>
    </source>
</evidence>
<comment type="caution">
    <text evidence="1">The sequence shown here is derived from an EMBL/GenBank/DDBJ whole genome shotgun (WGS) entry which is preliminary data.</text>
</comment>
<protein>
    <submittedName>
        <fullName evidence="1">DUF885 domain-containing protein</fullName>
    </submittedName>
</protein>
<dbReference type="Proteomes" id="UP001180503">
    <property type="component" value="Unassembled WGS sequence"/>
</dbReference>
<organism evidence="1 2">
    <name type="scientific">Streptomyces edwardsiae</name>
    <dbReference type="NCBI Taxonomy" id="3075527"/>
    <lineage>
        <taxon>Bacteria</taxon>
        <taxon>Bacillati</taxon>
        <taxon>Actinomycetota</taxon>
        <taxon>Actinomycetes</taxon>
        <taxon>Kitasatosporales</taxon>
        <taxon>Streptomycetaceae</taxon>
        <taxon>Streptomyces</taxon>
    </lineage>
</organism>
<dbReference type="InterPro" id="IPR010281">
    <property type="entry name" value="DUF885"/>
</dbReference>
<sequence length="562" mass="62024">MSQTNSALPRQVADTYVDELIALDPVAGTFLGVKESSSRLPDLSPAGQEALAGLQRATLARLDEAERQPGADSGIERRCARLLRERLTAELAVHEADEGLRAVGNLGTVAHSVREVFTVTPAESEEDWAAIAERLRAVPAALAGYRESLALGLERKLYAAPRPTETFVGQLGEWADTGEGRGWFEDFAAAGPDALRAELDESARAATAAVVELRDWMRDVYAPAIEGAPNTAGRERYARWSRYFNGTDLDLDEAYAYGWSEYHRLLGEMRLEAEKILPGAATPWVALAHLDEHGRHIEGVDEVREWLQGVMDRAMDALDGTHFDLAERVRKVESRIAPAGSAAAPYYTPPSEDFSRPGCTWLPTMGLTRFPVYDLVSTWYHEGVPGHHLQLAQWVHVAENLSRYQASVGIVSANAEGWALYAERLMDELGFLADAEERLGYLDAQMMRAARVIVDIGMHLELEIPADSPFHPGERWTPELAEEFFGAHSSRPADFVESELTRYLTIPGQAIGYKLGERAWLLGREKARERHGDAFDLKAWHMAALSQGSLGLDDLVDELAAL</sequence>
<dbReference type="EMBL" id="JAVRFB010000002">
    <property type="protein sequence ID" value="MDT0400831.1"/>
    <property type="molecule type" value="Genomic_DNA"/>
</dbReference>